<proteinExistence type="predicted"/>
<evidence type="ECO:0000313" key="3">
    <source>
        <dbReference type="Proteomes" id="UP000215137"/>
    </source>
</evidence>
<feature type="transmembrane region" description="Helical" evidence="1">
    <location>
        <begin position="39"/>
        <end position="62"/>
    </location>
</feature>
<reference evidence="2 3" key="1">
    <citation type="submission" date="2017-08" db="EMBL/GenBank/DDBJ databases">
        <title>Complete Genome Sequence of Bacillus kochii Oregon-R-modENCODE STRAIN BDGP4, isolated from Drosophila melanogaster gut.</title>
        <authorList>
            <person name="Wan K.H."/>
            <person name="Yu C."/>
            <person name="Park S."/>
            <person name="Hammonds A.S."/>
            <person name="Booth B.W."/>
            <person name="Celniker S.E."/>
        </authorList>
    </citation>
    <scope>NUCLEOTIDE SEQUENCE [LARGE SCALE GENOMIC DNA]</scope>
    <source>
        <strain evidence="2 3">BDGP4</strain>
    </source>
</reference>
<dbReference type="Proteomes" id="UP000215137">
    <property type="component" value="Chromosome"/>
</dbReference>
<keyword evidence="1" id="KW-1133">Transmembrane helix</keyword>
<dbReference type="PANTHER" id="PTHR37304:SF1">
    <property type="entry name" value="MEMBRANE PROTEIN"/>
    <property type="match status" value="1"/>
</dbReference>
<feature type="transmembrane region" description="Helical" evidence="1">
    <location>
        <begin position="7"/>
        <end position="27"/>
    </location>
</feature>
<evidence type="ECO:0000256" key="1">
    <source>
        <dbReference type="SAM" id="Phobius"/>
    </source>
</evidence>
<sequence>MKTLQRIALALVIIGAINWGLIGLFQFDLVATIFGGQDAILSRIVYTLVGISGLICLSLLFAPMTEEEDRDVDNRVIDGRQVSYSTEFAEENDLSDIKEEDRENRDQ</sequence>
<dbReference type="GeneID" id="97215550"/>
<keyword evidence="3" id="KW-1185">Reference proteome</keyword>
<dbReference type="InterPro" id="IPR007211">
    <property type="entry name" value="DUF378"/>
</dbReference>
<evidence type="ECO:0000313" key="2">
    <source>
        <dbReference type="EMBL" id="ASV66190.1"/>
    </source>
</evidence>
<dbReference type="OrthoDB" id="9812136at2"/>
<dbReference type="EMBL" id="CP022983">
    <property type="protein sequence ID" value="ASV66190.1"/>
    <property type="molecule type" value="Genomic_DNA"/>
</dbReference>
<protein>
    <submittedName>
        <fullName evidence="2">DUF378 domain-containing protein</fullName>
    </submittedName>
</protein>
<dbReference type="PANTHER" id="PTHR37304">
    <property type="entry name" value="MEMBRANE PROTEIN-RELATED"/>
    <property type="match status" value="1"/>
</dbReference>
<keyword evidence="1" id="KW-0472">Membrane</keyword>
<accession>A0A248TDK2</accession>
<name>A0A248TDK2_9BACI</name>
<dbReference type="Pfam" id="PF04070">
    <property type="entry name" value="DUF378"/>
    <property type="match status" value="1"/>
</dbReference>
<organism evidence="2 3">
    <name type="scientific">Cytobacillus kochii</name>
    <dbReference type="NCBI Taxonomy" id="859143"/>
    <lineage>
        <taxon>Bacteria</taxon>
        <taxon>Bacillati</taxon>
        <taxon>Bacillota</taxon>
        <taxon>Bacilli</taxon>
        <taxon>Bacillales</taxon>
        <taxon>Bacillaceae</taxon>
        <taxon>Cytobacillus</taxon>
    </lineage>
</organism>
<keyword evidence="1" id="KW-0812">Transmembrane</keyword>
<dbReference type="KEGG" id="bko:CKF48_01895"/>
<gene>
    <name evidence="2" type="ORF">CKF48_01895</name>
</gene>
<dbReference type="AlphaFoldDB" id="A0A248TDK2"/>
<dbReference type="RefSeq" id="WP_095369765.1">
    <property type="nucleotide sequence ID" value="NZ_CANMJM010000004.1"/>
</dbReference>